<organism evidence="7 8">
    <name type="scientific">Nocardioides dubius</name>
    <dbReference type="NCBI Taxonomy" id="317019"/>
    <lineage>
        <taxon>Bacteria</taxon>
        <taxon>Bacillati</taxon>
        <taxon>Actinomycetota</taxon>
        <taxon>Actinomycetes</taxon>
        <taxon>Propionibacteriales</taxon>
        <taxon>Nocardioidaceae</taxon>
        <taxon>Nocardioides</taxon>
    </lineage>
</organism>
<evidence type="ECO:0000256" key="4">
    <source>
        <dbReference type="ARBA" id="ARBA00023136"/>
    </source>
</evidence>
<keyword evidence="4 5" id="KW-0472">Membrane</keyword>
<comment type="subcellular location">
    <subcellularLocation>
        <location evidence="1">Cell membrane</location>
        <topology evidence="1">Multi-pass membrane protein</topology>
    </subcellularLocation>
</comment>
<dbReference type="PANTHER" id="PTHR23542:SF1">
    <property type="entry name" value="MAJOR FACILITATOR SUPERFAMILY (MFS) PROFILE DOMAIN-CONTAINING PROTEIN"/>
    <property type="match status" value="1"/>
</dbReference>
<dbReference type="Proteomes" id="UP001501581">
    <property type="component" value="Unassembled WGS sequence"/>
</dbReference>
<feature type="transmembrane region" description="Helical" evidence="5">
    <location>
        <begin position="371"/>
        <end position="390"/>
    </location>
</feature>
<gene>
    <name evidence="7" type="ORF">GCM10009668_40280</name>
</gene>
<feature type="transmembrane region" description="Helical" evidence="5">
    <location>
        <begin position="220"/>
        <end position="241"/>
    </location>
</feature>
<dbReference type="InterPro" id="IPR020846">
    <property type="entry name" value="MFS_dom"/>
</dbReference>
<name>A0ABP4EKW6_9ACTN</name>
<evidence type="ECO:0000313" key="7">
    <source>
        <dbReference type="EMBL" id="GAA1113995.1"/>
    </source>
</evidence>
<sequence>MSPVSSYRTLLGLSGGGYILGSFLARLPLAMSQLGVLLLVSDLTGSYGAGGASAGAIAVSNGLLAPAWGALADRIGQRRVLTVQSLGGAVAFLGILAIARTDLHWGWIAAMAAVAGVLLPQIGPMSRVRWRPITRNQPSQERLVQTAFSFEGAADEGAFVLGPALVGVGVSVASPPAAILLAAVLLGVFGTWFALHPFAVGPHPRSAEAEHGSSRLSPELIALCASQLIIGMIFGSVQTGTSVLATDAGHPGWAGYLHALLGVGSVIAGLAVAGLPDRFGLPDRLRWFALGLAVFALPLLLVDSIAALIIVLLLFGISIAPYMITTFTMGERITPPWRLGTVMTQLAAATVLGYAIGAAVAGQLADRGGHTWAWAVTVAAAGLAALVSWSSRNRLQRAIRAAAE</sequence>
<feature type="transmembrane region" description="Helical" evidence="5">
    <location>
        <begin position="346"/>
        <end position="365"/>
    </location>
</feature>
<feature type="domain" description="Major facilitator superfamily (MFS) profile" evidence="6">
    <location>
        <begin position="219"/>
        <end position="404"/>
    </location>
</feature>
<dbReference type="SUPFAM" id="SSF103473">
    <property type="entry name" value="MFS general substrate transporter"/>
    <property type="match status" value="1"/>
</dbReference>
<accession>A0ABP4EKW6</accession>
<feature type="transmembrane region" description="Helical" evidence="5">
    <location>
        <begin position="7"/>
        <end position="27"/>
    </location>
</feature>
<reference evidence="8" key="1">
    <citation type="journal article" date="2019" name="Int. J. Syst. Evol. Microbiol.">
        <title>The Global Catalogue of Microorganisms (GCM) 10K type strain sequencing project: providing services to taxonomists for standard genome sequencing and annotation.</title>
        <authorList>
            <consortium name="The Broad Institute Genomics Platform"/>
            <consortium name="The Broad Institute Genome Sequencing Center for Infectious Disease"/>
            <person name="Wu L."/>
            <person name="Ma J."/>
        </authorList>
    </citation>
    <scope>NUCLEOTIDE SEQUENCE [LARGE SCALE GENOMIC DNA]</scope>
    <source>
        <strain evidence="8">JCM 13008</strain>
    </source>
</reference>
<feature type="transmembrane region" description="Helical" evidence="5">
    <location>
        <begin position="143"/>
        <end position="166"/>
    </location>
</feature>
<dbReference type="InterPro" id="IPR036259">
    <property type="entry name" value="MFS_trans_sf"/>
</dbReference>
<dbReference type="PANTHER" id="PTHR23542">
    <property type="match status" value="1"/>
</dbReference>
<feature type="transmembrane region" description="Helical" evidence="5">
    <location>
        <begin position="285"/>
        <end position="301"/>
    </location>
</feature>
<comment type="caution">
    <text evidence="7">The sequence shown here is derived from an EMBL/GenBank/DDBJ whole genome shotgun (WGS) entry which is preliminary data.</text>
</comment>
<protein>
    <submittedName>
        <fullName evidence="7">MFS transporter</fullName>
    </submittedName>
</protein>
<evidence type="ECO:0000313" key="8">
    <source>
        <dbReference type="Proteomes" id="UP001501581"/>
    </source>
</evidence>
<dbReference type="EMBL" id="BAAALG010000017">
    <property type="protein sequence ID" value="GAA1113995.1"/>
    <property type="molecule type" value="Genomic_DNA"/>
</dbReference>
<feature type="transmembrane region" description="Helical" evidence="5">
    <location>
        <begin position="47"/>
        <end position="68"/>
    </location>
</feature>
<dbReference type="InterPro" id="IPR011701">
    <property type="entry name" value="MFS"/>
</dbReference>
<keyword evidence="2 5" id="KW-0812">Transmembrane</keyword>
<proteinExistence type="predicted"/>
<feature type="transmembrane region" description="Helical" evidence="5">
    <location>
        <begin position="178"/>
        <end position="199"/>
    </location>
</feature>
<dbReference type="PROSITE" id="PS50850">
    <property type="entry name" value="MFS"/>
    <property type="match status" value="1"/>
</dbReference>
<evidence type="ECO:0000256" key="2">
    <source>
        <dbReference type="ARBA" id="ARBA00022692"/>
    </source>
</evidence>
<dbReference type="Gene3D" id="1.20.1250.20">
    <property type="entry name" value="MFS general substrate transporter like domains"/>
    <property type="match status" value="2"/>
</dbReference>
<dbReference type="RefSeq" id="WP_343996715.1">
    <property type="nucleotide sequence ID" value="NZ_BAAALG010000017.1"/>
</dbReference>
<keyword evidence="3 5" id="KW-1133">Transmembrane helix</keyword>
<evidence type="ECO:0000256" key="1">
    <source>
        <dbReference type="ARBA" id="ARBA00004651"/>
    </source>
</evidence>
<feature type="transmembrane region" description="Helical" evidence="5">
    <location>
        <begin position="307"/>
        <end position="325"/>
    </location>
</feature>
<keyword evidence="8" id="KW-1185">Reference proteome</keyword>
<evidence type="ECO:0000256" key="3">
    <source>
        <dbReference type="ARBA" id="ARBA00022989"/>
    </source>
</evidence>
<evidence type="ECO:0000259" key="6">
    <source>
        <dbReference type="PROSITE" id="PS50850"/>
    </source>
</evidence>
<dbReference type="Pfam" id="PF07690">
    <property type="entry name" value="MFS_1"/>
    <property type="match status" value="1"/>
</dbReference>
<feature type="transmembrane region" description="Helical" evidence="5">
    <location>
        <begin position="80"/>
        <end position="99"/>
    </location>
</feature>
<evidence type="ECO:0000256" key="5">
    <source>
        <dbReference type="SAM" id="Phobius"/>
    </source>
</evidence>
<feature type="transmembrane region" description="Helical" evidence="5">
    <location>
        <begin position="253"/>
        <end position="273"/>
    </location>
</feature>
<feature type="transmembrane region" description="Helical" evidence="5">
    <location>
        <begin position="105"/>
        <end position="122"/>
    </location>
</feature>